<gene>
    <name evidence="10" type="ORF">AVDCRST_MAG89-199</name>
</gene>
<protein>
    <recommendedName>
        <fullName evidence="9">TonB-dependent receptor-like beta-barrel domain-containing protein</fullName>
    </recommendedName>
</protein>
<keyword evidence="8" id="KW-0998">Cell outer membrane</keyword>
<organism evidence="10">
    <name type="scientific">uncultured Gemmatimonadota bacterium</name>
    <dbReference type="NCBI Taxonomy" id="203437"/>
    <lineage>
        <taxon>Bacteria</taxon>
        <taxon>Pseudomonadati</taxon>
        <taxon>Gemmatimonadota</taxon>
        <taxon>environmental samples</taxon>
    </lineage>
</organism>
<evidence type="ECO:0000256" key="8">
    <source>
        <dbReference type="ARBA" id="ARBA00023237"/>
    </source>
</evidence>
<keyword evidence="5" id="KW-0732">Signal</keyword>
<dbReference type="InterPro" id="IPR039426">
    <property type="entry name" value="TonB-dep_rcpt-like"/>
</dbReference>
<feature type="non-terminal residue" evidence="10">
    <location>
        <position position="1"/>
    </location>
</feature>
<dbReference type="AlphaFoldDB" id="A0A6J4K7E7"/>
<dbReference type="PANTHER" id="PTHR30069">
    <property type="entry name" value="TONB-DEPENDENT OUTER MEMBRANE RECEPTOR"/>
    <property type="match status" value="1"/>
</dbReference>
<dbReference type="EMBL" id="CADCTV010000044">
    <property type="protein sequence ID" value="CAA9297042.1"/>
    <property type="molecule type" value="Genomic_DNA"/>
</dbReference>
<comment type="subcellular location">
    <subcellularLocation>
        <location evidence="1">Cell outer membrane</location>
        <topology evidence="1">Multi-pass membrane protein</topology>
    </subcellularLocation>
</comment>
<dbReference type="Gene3D" id="2.40.170.20">
    <property type="entry name" value="TonB-dependent receptor, beta-barrel domain"/>
    <property type="match status" value="1"/>
</dbReference>
<feature type="domain" description="TonB-dependent receptor-like beta-barrel" evidence="9">
    <location>
        <begin position="47"/>
        <end position="328"/>
    </location>
</feature>
<dbReference type="InterPro" id="IPR036942">
    <property type="entry name" value="Beta-barrel_TonB_sf"/>
</dbReference>
<dbReference type="Pfam" id="PF00593">
    <property type="entry name" value="TonB_dep_Rec_b-barrel"/>
    <property type="match status" value="1"/>
</dbReference>
<name>A0A6J4K7E7_9BACT</name>
<dbReference type="GO" id="GO:0009279">
    <property type="term" value="C:cell outer membrane"/>
    <property type="evidence" value="ECO:0007669"/>
    <property type="project" value="UniProtKB-SubCell"/>
</dbReference>
<evidence type="ECO:0000256" key="1">
    <source>
        <dbReference type="ARBA" id="ARBA00004571"/>
    </source>
</evidence>
<evidence type="ECO:0000256" key="4">
    <source>
        <dbReference type="ARBA" id="ARBA00022692"/>
    </source>
</evidence>
<dbReference type="GO" id="GO:0044718">
    <property type="term" value="P:siderophore transmembrane transport"/>
    <property type="evidence" value="ECO:0007669"/>
    <property type="project" value="TreeGrafter"/>
</dbReference>
<keyword evidence="7" id="KW-0472">Membrane</keyword>
<evidence type="ECO:0000256" key="7">
    <source>
        <dbReference type="ARBA" id="ARBA00023136"/>
    </source>
</evidence>
<dbReference type="InterPro" id="IPR000531">
    <property type="entry name" value="Beta-barrel_TonB"/>
</dbReference>
<dbReference type="PANTHER" id="PTHR30069:SF53">
    <property type="entry name" value="COLICIN I RECEPTOR-RELATED"/>
    <property type="match status" value="1"/>
</dbReference>
<dbReference type="SUPFAM" id="SSF56935">
    <property type="entry name" value="Porins"/>
    <property type="match status" value="1"/>
</dbReference>
<keyword evidence="2" id="KW-0813">Transport</keyword>
<evidence type="ECO:0000256" key="5">
    <source>
        <dbReference type="ARBA" id="ARBA00022729"/>
    </source>
</evidence>
<sequence>TPDGPWTHTLLAGLDGYRLDNASEAVDPFPMAADRSFRAAAGGGDRGSLRASSTLRLGGGDASGTLTLAAEHSLLRQRTDVEKASPVPGGPPRTETFESWSHTSGLLAQGSGSWRERLFGTAGLRVERNEGFTSGTYAALPMLGAAWVNEIGPAQLKLRAAYGRGIRPAQTPVRAHLRYGGIYTTLEPETQSGIEVGAELYAGRALSLQVTRFDQTARGLIQDVAVAVESYDRGGQPVRRVRYELQNVGAIRNDGWEMQGALARGPLTLSGTMALVDSRVQRIAAGYLGDLEPGDRVLAVPGRTASLAAEWQRGPWSAALTAARAWDWINYDRLALARDFSAPGGLPREMLGPALRVYWREYDGSTDLRLTATRQVGGRLWLSAAADNILGSQLGEPDNATIRAGRSTTLGVQARF</sequence>
<reference evidence="10" key="1">
    <citation type="submission" date="2020-02" db="EMBL/GenBank/DDBJ databases">
        <authorList>
            <person name="Meier V. D."/>
        </authorList>
    </citation>
    <scope>NUCLEOTIDE SEQUENCE</scope>
    <source>
        <strain evidence="10">AVDCRST_MAG89</strain>
    </source>
</reference>
<evidence type="ECO:0000256" key="2">
    <source>
        <dbReference type="ARBA" id="ARBA00022448"/>
    </source>
</evidence>
<dbReference type="GO" id="GO:0015344">
    <property type="term" value="F:siderophore uptake transmembrane transporter activity"/>
    <property type="evidence" value="ECO:0007669"/>
    <property type="project" value="TreeGrafter"/>
</dbReference>
<proteinExistence type="predicted"/>
<evidence type="ECO:0000256" key="6">
    <source>
        <dbReference type="ARBA" id="ARBA00023077"/>
    </source>
</evidence>
<evidence type="ECO:0000313" key="10">
    <source>
        <dbReference type="EMBL" id="CAA9297042.1"/>
    </source>
</evidence>
<evidence type="ECO:0000259" key="9">
    <source>
        <dbReference type="Pfam" id="PF00593"/>
    </source>
</evidence>
<keyword evidence="4" id="KW-0812">Transmembrane</keyword>
<accession>A0A6J4K7E7</accession>
<evidence type="ECO:0000256" key="3">
    <source>
        <dbReference type="ARBA" id="ARBA00022452"/>
    </source>
</evidence>
<keyword evidence="3" id="KW-1134">Transmembrane beta strand</keyword>
<keyword evidence="6" id="KW-0798">TonB box</keyword>